<feature type="disulfide bond" evidence="9">
    <location>
        <begin position="297"/>
        <end position="355"/>
    </location>
</feature>
<protein>
    <recommendedName>
        <fullName evidence="7">Beta-hexosaminidase</fullName>
        <ecNumber evidence="7">3.2.1.52</ecNumber>
    </recommendedName>
</protein>
<evidence type="ECO:0000256" key="1">
    <source>
        <dbReference type="ARBA" id="ARBA00001231"/>
    </source>
</evidence>
<dbReference type="EC" id="3.2.1.52" evidence="7"/>
<dbReference type="Proteomes" id="UP000192247">
    <property type="component" value="Unassembled WGS sequence"/>
</dbReference>
<dbReference type="InterPro" id="IPR015883">
    <property type="entry name" value="Glyco_hydro_20_cat"/>
</dbReference>
<feature type="active site" description="Proton donor" evidence="8">
    <location>
        <position position="350"/>
    </location>
</feature>
<feature type="signal peptide" evidence="10">
    <location>
        <begin position="1"/>
        <end position="28"/>
    </location>
</feature>
<dbReference type="InterPro" id="IPR017853">
    <property type="entry name" value="GH"/>
</dbReference>
<comment type="catalytic activity">
    <reaction evidence="1 7">
        <text>Hydrolysis of terminal non-reducing N-acetyl-D-hexosamine residues in N-acetyl-beta-D-hexosaminides.</text>
        <dbReference type="EC" id="3.2.1.52"/>
    </reaction>
</comment>
<evidence type="ECO:0000259" key="11">
    <source>
        <dbReference type="Pfam" id="PF00728"/>
    </source>
</evidence>
<dbReference type="EMBL" id="MNPL01007233">
    <property type="protein sequence ID" value="OQR74869.1"/>
    <property type="molecule type" value="Genomic_DNA"/>
</dbReference>
<dbReference type="InterPro" id="IPR029019">
    <property type="entry name" value="HEX_eukaryotic_N"/>
</dbReference>
<reference evidence="13 14" key="1">
    <citation type="journal article" date="2017" name="Gigascience">
        <title>Draft genome of the honey bee ectoparasitic mite, Tropilaelaps mercedesae, is shaped by the parasitic life history.</title>
        <authorList>
            <person name="Dong X."/>
            <person name="Armstrong S.D."/>
            <person name="Xia D."/>
            <person name="Makepeace B.L."/>
            <person name="Darby A.C."/>
            <person name="Kadowaki T."/>
        </authorList>
    </citation>
    <scope>NUCLEOTIDE SEQUENCE [LARGE SCALE GENOMIC DNA]</scope>
    <source>
        <strain evidence="13">Wuxi-XJTLU</strain>
    </source>
</reference>
<dbReference type="Pfam" id="PF14845">
    <property type="entry name" value="Glycohydro_20b2"/>
    <property type="match status" value="1"/>
</dbReference>
<evidence type="ECO:0000256" key="4">
    <source>
        <dbReference type="ARBA" id="ARBA00022801"/>
    </source>
</evidence>
<dbReference type="PANTHER" id="PTHR22600">
    <property type="entry name" value="BETA-HEXOSAMINIDASE"/>
    <property type="match status" value="1"/>
</dbReference>
<evidence type="ECO:0000256" key="2">
    <source>
        <dbReference type="ARBA" id="ARBA00006285"/>
    </source>
</evidence>
<dbReference type="GO" id="GO:0005975">
    <property type="term" value="P:carbohydrate metabolic process"/>
    <property type="evidence" value="ECO:0007669"/>
    <property type="project" value="InterPro"/>
</dbReference>
<feature type="domain" description="Glycoside hydrolase family 20 catalytic" evidence="11">
    <location>
        <begin position="186"/>
        <end position="512"/>
    </location>
</feature>
<feature type="disulfide bond" evidence="9">
    <location>
        <begin position="530"/>
        <end position="547"/>
    </location>
</feature>
<comment type="caution">
    <text evidence="13">The sequence shown here is derived from an EMBL/GenBank/DDBJ whole genome shotgun (WGS) entry which is preliminary data.</text>
</comment>
<keyword evidence="4 7" id="KW-0378">Hydrolase</keyword>
<evidence type="ECO:0000313" key="14">
    <source>
        <dbReference type="Proteomes" id="UP000192247"/>
    </source>
</evidence>
<dbReference type="Gene3D" id="3.30.379.10">
    <property type="entry name" value="Chitobiase/beta-hexosaminidase domain 2-like"/>
    <property type="match status" value="1"/>
</dbReference>
<dbReference type="Pfam" id="PF00728">
    <property type="entry name" value="Glyco_hydro_20"/>
    <property type="match status" value="1"/>
</dbReference>
<evidence type="ECO:0000256" key="9">
    <source>
        <dbReference type="PIRSR" id="PIRSR001093-2"/>
    </source>
</evidence>
<dbReference type="GO" id="GO:0016020">
    <property type="term" value="C:membrane"/>
    <property type="evidence" value="ECO:0007669"/>
    <property type="project" value="TreeGrafter"/>
</dbReference>
<evidence type="ECO:0000256" key="5">
    <source>
        <dbReference type="ARBA" id="ARBA00023180"/>
    </source>
</evidence>
<feature type="disulfide bond" evidence="9">
    <location>
        <begin position="79"/>
        <end position="121"/>
    </location>
</feature>
<name>A0A1V9XMY4_9ACAR</name>
<sequence>MDFFSRANMVPASAAFLIILTMSGLCEAHITYIEAKAPLVGSPPPPGSPWPKPQFHASYPTLYELRPESFNFVTSMTGCELIEKAIVRYRDLIFLQNTVPIRSKLPRLYNLTIILLEKDDCAYPEHGMDESYTLVILERFPRAVLKSKTPWGILRGLETFSQLIYMNETTNQYLINATSVWDWPRFGFRGVHLDTARHFLPLKVIKQNLASTDAMAYNKFNVFHWHIVDDQSWPYQMKVFPNLTYAAYHPKLIYTRQDVQDIIEYARERGIRVIPEIDTPGHTQALGRVFPDILTPCYDEDGKGKPKYPFYAGHEMLNPMQDYTYWVVYNILKEVKMTFPDNYIHLGMDEVYYDCWHSSPEIQQFMIHHNMSLISEVEEYYVRKTLNNAKSLGAKYMIWQDPLDNGVKPETDTVIGVWRNTGGSWEDYLAQAVNYGYQIVLSTPWYLNYIEYGQDWQKYYAVDPRAFNATEKQRQLIIGGEACMWGEFVDGTNVISIYWPRASAVGERLWSAVHVNDPEEAKWRLDEHRCRMVSRGIPAAPILNGYCGAYDWGV</sequence>
<feature type="domain" description="Beta-hexosaminidase eukaryotic type N-terminal" evidence="12">
    <location>
        <begin position="49"/>
        <end position="163"/>
    </location>
</feature>
<dbReference type="OrthoDB" id="428480at2759"/>
<organism evidence="13 14">
    <name type="scientific">Tropilaelaps mercedesae</name>
    <dbReference type="NCBI Taxonomy" id="418985"/>
    <lineage>
        <taxon>Eukaryota</taxon>
        <taxon>Metazoa</taxon>
        <taxon>Ecdysozoa</taxon>
        <taxon>Arthropoda</taxon>
        <taxon>Chelicerata</taxon>
        <taxon>Arachnida</taxon>
        <taxon>Acari</taxon>
        <taxon>Parasitiformes</taxon>
        <taxon>Mesostigmata</taxon>
        <taxon>Gamasina</taxon>
        <taxon>Dermanyssoidea</taxon>
        <taxon>Laelapidae</taxon>
        <taxon>Tropilaelaps</taxon>
    </lineage>
</organism>
<dbReference type="PIRSF" id="PIRSF001093">
    <property type="entry name" value="B-hxosamndse_ab_euk"/>
    <property type="match status" value="1"/>
</dbReference>
<keyword evidence="3 10" id="KW-0732">Signal</keyword>
<keyword evidence="6 7" id="KW-0326">Glycosidase</keyword>
<accession>A0A1V9XMY4</accession>
<dbReference type="PRINTS" id="PR00738">
    <property type="entry name" value="GLHYDRLASE20"/>
</dbReference>
<evidence type="ECO:0000313" key="13">
    <source>
        <dbReference type="EMBL" id="OQR74869.1"/>
    </source>
</evidence>
<dbReference type="SUPFAM" id="SSF55545">
    <property type="entry name" value="beta-N-acetylhexosaminidase-like domain"/>
    <property type="match status" value="1"/>
</dbReference>
<dbReference type="CDD" id="cd06562">
    <property type="entry name" value="GH20_HexA_HexB-like"/>
    <property type="match status" value="1"/>
</dbReference>
<dbReference type="AlphaFoldDB" id="A0A1V9XMY4"/>
<proteinExistence type="inferred from homology"/>
<evidence type="ECO:0000259" key="12">
    <source>
        <dbReference type="Pfam" id="PF14845"/>
    </source>
</evidence>
<comment type="similarity">
    <text evidence="2 7">Belongs to the glycosyl hydrolase 20 family.</text>
</comment>
<dbReference type="GO" id="GO:0006689">
    <property type="term" value="P:ganglioside catabolic process"/>
    <property type="evidence" value="ECO:0007669"/>
    <property type="project" value="TreeGrafter"/>
</dbReference>
<dbReference type="InterPro" id="IPR029018">
    <property type="entry name" value="Hex-like_dom2"/>
</dbReference>
<dbReference type="FunFam" id="3.20.20.80:FF:000063">
    <property type="entry name" value="Beta-hexosaminidase"/>
    <property type="match status" value="1"/>
</dbReference>
<dbReference type="GO" id="GO:0004563">
    <property type="term" value="F:beta-N-acetylhexosaminidase activity"/>
    <property type="evidence" value="ECO:0007669"/>
    <property type="project" value="UniProtKB-EC"/>
</dbReference>
<evidence type="ECO:0000256" key="7">
    <source>
        <dbReference type="PIRNR" id="PIRNR001093"/>
    </source>
</evidence>
<dbReference type="FunCoup" id="A0A1V9XMY4">
    <property type="interactions" value="1313"/>
</dbReference>
<evidence type="ECO:0000256" key="6">
    <source>
        <dbReference type="ARBA" id="ARBA00023295"/>
    </source>
</evidence>
<dbReference type="InParanoid" id="A0A1V9XMY4"/>
<dbReference type="GO" id="GO:0005764">
    <property type="term" value="C:lysosome"/>
    <property type="evidence" value="ECO:0007669"/>
    <property type="project" value="TreeGrafter"/>
</dbReference>
<keyword evidence="5" id="KW-0325">Glycoprotein</keyword>
<evidence type="ECO:0000256" key="10">
    <source>
        <dbReference type="SAM" id="SignalP"/>
    </source>
</evidence>
<gene>
    <name evidence="13" type="ORF">BIW11_08793</name>
</gene>
<evidence type="ECO:0000256" key="8">
    <source>
        <dbReference type="PIRSR" id="PIRSR001093-1"/>
    </source>
</evidence>
<dbReference type="SUPFAM" id="SSF51445">
    <property type="entry name" value="(Trans)glycosidases"/>
    <property type="match status" value="1"/>
</dbReference>
<evidence type="ECO:0000256" key="3">
    <source>
        <dbReference type="ARBA" id="ARBA00022729"/>
    </source>
</evidence>
<dbReference type="PANTHER" id="PTHR22600:SF21">
    <property type="entry name" value="BETA-HEXOSAMINIDASE A"/>
    <property type="match status" value="1"/>
</dbReference>
<keyword evidence="9" id="KW-1015">Disulfide bond</keyword>
<dbReference type="Gene3D" id="3.20.20.80">
    <property type="entry name" value="Glycosidases"/>
    <property type="match status" value="1"/>
</dbReference>
<dbReference type="STRING" id="418985.A0A1V9XMY4"/>
<dbReference type="GO" id="GO:0030203">
    <property type="term" value="P:glycosaminoglycan metabolic process"/>
    <property type="evidence" value="ECO:0007669"/>
    <property type="project" value="TreeGrafter"/>
</dbReference>
<dbReference type="InterPro" id="IPR025705">
    <property type="entry name" value="Beta_hexosaminidase_sua/sub"/>
</dbReference>
<feature type="chain" id="PRO_5010706935" description="Beta-hexosaminidase" evidence="10">
    <location>
        <begin position="29"/>
        <end position="554"/>
    </location>
</feature>
<keyword evidence="14" id="KW-1185">Reference proteome</keyword>